<dbReference type="GO" id="GO:0061630">
    <property type="term" value="F:ubiquitin protein ligase activity"/>
    <property type="evidence" value="ECO:0007669"/>
    <property type="project" value="InterPro"/>
</dbReference>
<dbReference type="Proteomes" id="UP001152747">
    <property type="component" value="Unassembled WGS sequence"/>
</dbReference>
<dbReference type="InterPro" id="IPR001810">
    <property type="entry name" value="F-box_dom"/>
</dbReference>
<accession>A0A9P1NAQ3</accession>
<keyword evidence="2" id="KW-0863">Zinc-finger</keyword>
<dbReference type="InterPro" id="IPR031890">
    <property type="entry name" value="Fbxo30/Fbxo40"/>
</dbReference>
<keyword evidence="3" id="KW-0862">Zinc</keyword>
<protein>
    <recommendedName>
        <fullName evidence="4">F-box domain-containing protein</fullName>
    </recommendedName>
</protein>
<name>A0A9P1NAQ3_9PELO</name>
<dbReference type="InterPro" id="IPR001293">
    <property type="entry name" value="Znf_TRAF"/>
</dbReference>
<dbReference type="PANTHER" id="PTHR15933:SF20">
    <property type="entry name" value="F-BOX DOMAIN-CONTAINING PROTEIN"/>
    <property type="match status" value="1"/>
</dbReference>
<evidence type="ECO:0000256" key="1">
    <source>
        <dbReference type="ARBA" id="ARBA00022723"/>
    </source>
</evidence>
<evidence type="ECO:0000313" key="5">
    <source>
        <dbReference type="EMBL" id="CAI5454497.1"/>
    </source>
</evidence>
<dbReference type="GO" id="GO:0008270">
    <property type="term" value="F:zinc ion binding"/>
    <property type="evidence" value="ECO:0007669"/>
    <property type="project" value="UniProtKB-KW"/>
</dbReference>
<keyword evidence="6" id="KW-1185">Reference proteome</keyword>
<dbReference type="EMBL" id="CANHGI010000006">
    <property type="protein sequence ID" value="CAI5454497.1"/>
    <property type="molecule type" value="Genomic_DNA"/>
</dbReference>
<gene>
    <name evidence="5" type="ORF">CAMP_LOCUS17134</name>
</gene>
<evidence type="ECO:0000313" key="6">
    <source>
        <dbReference type="Proteomes" id="UP001152747"/>
    </source>
</evidence>
<dbReference type="PROSITE" id="PS50181">
    <property type="entry name" value="FBOX"/>
    <property type="match status" value="1"/>
</dbReference>
<organism evidence="5 6">
    <name type="scientific">Caenorhabditis angaria</name>
    <dbReference type="NCBI Taxonomy" id="860376"/>
    <lineage>
        <taxon>Eukaryota</taxon>
        <taxon>Metazoa</taxon>
        <taxon>Ecdysozoa</taxon>
        <taxon>Nematoda</taxon>
        <taxon>Chromadorea</taxon>
        <taxon>Rhabditida</taxon>
        <taxon>Rhabditina</taxon>
        <taxon>Rhabditomorpha</taxon>
        <taxon>Rhabditoidea</taxon>
        <taxon>Rhabditidae</taxon>
        <taxon>Peloderinae</taxon>
        <taxon>Caenorhabditis</taxon>
    </lineage>
</organism>
<dbReference type="AlphaFoldDB" id="A0A9P1NAQ3"/>
<proteinExistence type="predicted"/>
<keyword evidence="1" id="KW-0479">Metal-binding</keyword>
<dbReference type="OrthoDB" id="5918172at2759"/>
<comment type="caution">
    <text evidence="5">The sequence shown here is derived from an EMBL/GenBank/DDBJ whole genome shotgun (WGS) entry which is preliminary data.</text>
</comment>
<sequence>MDLDNIHHTHCSYCINSSCENEICIIEKCQFCHIRLHHCKIEEHVAEICRKVTVKCLNNQFGCDKLLCRDKMSCHLEICPASIVVCTRDRSRRCCIQSSKLELKKLGKQYKLNEFHENMDFDIKLATQDQNSIIKSYHSSRKMRVKQRDPLNPAHPLIPLREDLFDCSVIGREDEDSSEDEKRERRERIKKSRMMFANCYMCQIDPSVQHLHTLGNGSELERHRKRRITVQSTDPFHQMHKLHVSIAVENIPESTIKGENVREIKKGGTIYTIKCLESVKRKEYGQHALSQHTETVDQVDQLILRCPNWYKGCEFHSSRIKPKHGKILLQVENSLITHQVENAHLPFVAKTSELRLDSLPLWVYEELSDYLPSTSLLNLSMVSKNLRQNMFVGLKNRAYVEGSWHKSEKNGNWSYGSFKWKFCKSEPSIPMESNIPSDLSQHISTCEFYEQIEHTEQMVPIFPRELETRIWHGFCDFLSTQAIRDAVFEFE</sequence>
<evidence type="ECO:0000259" key="4">
    <source>
        <dbReference type="PROSITE" id="PS50181"/>
    </source>
</evidence>
<evidence type="ECO:0000256" key="3">
    <source>
        <dbReference type="ARBA" id="ARBA00022833"/>
    </source>
</evidence>
<dbReference type="Pfam" id="PF15966">
    <property type="entry name" value="F-box_4"/>
    <property type="match status" value="1"/>
</dbReference>
<feature type="domain" description="F-box" evidence="4">
    <location>
        <begin position="353"/>
        <end position="402"/>
    </location>
</feature>
<dbReference type="PANTHER" id="PTHR15933">
    <property type="entry name" value="PROTEIN CBG16327"/>
    <property type="match status" value="1"/>
</dbReference>
<reference evidence="5" key="1">
    <citation type="submission" date="2022-11" db="EMBL/GenBank/DDBJ databases">
        <authorList>
            <person name="Kikuchi T."/>
        </authorList>
    </citation>
    <scope>NUCLEOTIDE SEQUENCE</scope>
    <source>
        <strain evidence="5">PS1010</strain>
    </source>
</reference>
<evidence type="ECO:0000256" key="2">
    <source>
        <dbReference type="ARBA" id="ARBA00022771"/>
    </source>
</evidence>
<dbReference type="Pfam" id="PF15965">
    <property type="entry name" value="zf-TRAF_2"/>
    <property type="match status" value="1"/>
</dbReference>